<evidence type="ECO:0000313" key="2">
    <source>
        <dbReference type="EMBL" id="SHJ47688.1"/>
    </source>
</evidence>
<dbReference type="Pfam" id="PF13749">
    <property type="entry name" value="HATPase_c_4"/>
    <property type="match status" value="1"/>
</dbReference>
<dbReference type="PANTHER" id="PTHR30595:SF6">
    <property type="entry name" value="SCHLAFEN ALBA-2 DOMAIN-CONTAINING PROTEIN"/>
    <property type="match status" value="1"/>
</dbReference>
<keyword evidence="2" id="KW-0347">Helicase</keyword>
<dbReference type="PANTHER" id="PTHR30595">
    <property type="entry name" value="GLPR-RELATED TRANSCRIPTIONAL REPRESSOR"/>
    <property type="match status" value="1"/>
</dbReference>
<feature type="domain" description="Schlafen AlbA-2" evidence="1">
    <location>
        <begin position="23"/>
        <end position="144"/>
    </location>
</feature>
<keyword evidence="2" id="KW-0378">Hydrolase</keyword>
<dbReference type="GO" id="GO:0004386">
    <property type="term" value="F:helicase activity"/>
    <property type="evidence" value="ECO:0007669"/>
    <property type="project" value="UniProtKB-KW"/>
</dbReference>
<organism evidence="2 3">
    <name type="scientific">Thermoclostridium caenicola</name>
    <dbReference type="NCBI Taxonomy" id="659425"/>
    <lineage>
        <taxon>Bacteria</taxon>
        <taxon>Bacillati</taxon>
        <taxon>Bacillota</taxon>
        <taxon>Clostridia</taxon>
        <taxon>Eubacteriales</taxon>
        <taxon>Oscillospiraceae</taxon>
        <taxon>Thermoclostridium</taxon>
    </lineage>
</organism>
<dbReference type="Pfam" id="PF04326">
    <property type="entry name" value="SLFN_AlbA_2"/>
    <property type="match status" value="1"/>
</dbReference>
<dbReference type="Proteomes" id="UP000324781">
    <property type="component" value="Unassembled WGS sequence"/>
</dbReference>
<dbReference type="InterPro" id="IPR038475">
    <property type="entry name" value="RecG_C_sf"/>
</dbReference>
<dbReference type="InterPro" id="IPR007421">
    <property type="entry name" value="Schlafen_AlbA_2_dom"/>
</dbReference>
<evidence type="ECO:0000259" key="1">
    <source>
        <dbReference type="Pfam" id="PF04326"/>
    </source>
</evidence>
<protein>
    <submittedName>
        <fullName evidence="2">ATP-dependent DNA helicase RecG</fullName>
    </submittedName>
</protein>
<dbReference type="InterPro" id="IPR038461">
    <property type="entry name" value="Schlafen_AlbA_2_dom_sf"/>
</dbReference>
<keyword evidence="2" id="KW-0067">ATP-binding</keyword>
<accession>A0A1M6JLY9</accession>
<proteinExistence type="predicted"/>
<dbReference type="EMBL" id="FQZP01000059">
    <property type="protein sequence ID" value="SHJ47688.1"/>
    <property type="molecule type" value="Genomic_DNA"/>
</dbReference>
<sequence length="564" mass="64320">MRTKDEILKILDLLEENIADDFEAQDLDFKEWVEKSLNDNINLAVKMAVCMANGGGGTVVFGIRDKVKGRKNAIIGVPPIVDAFLMQKAVYERTDPHITPTFDWIEVPEGHGRILVMNIYPGMPPYTETNGSATIRVGKDCRPLTGSMRRELFAKTGVSDFTSNLVDEYWKDCFSPVAMERVRMIMAEEHAPDTLIKMSDEDLLKSIGALKDGKLTFGGLLIVGNTQALSKYIPNHRWDFRRMISSTDYSIKYGENSAIPIGLYELERYMATENPTTIVEVGFLHPEFSTYPKIALREALLNAFIHRDYRIPGSVMLKHYKDKLIITNPGNFIGGISPSNILHHPPVARNLHLTDLMDKLRLVNRSNLGVPRIYKSLLIEGKEPPQYNEIGECIELTLIASTIVPEFRNFIKDLNSKGIEVDVDHLIILNYLLRHREIDTYNAAHICQRSIEQVREILSYMENSLKLIKSGGTVKKKYYSLTREVYSMLQKGIEYDRDKRLDKEAIKMRILSILKERNLTNAEVRHMTGMDRQQVLRLMRELEADGVQIKGSGRGAYYCLSRDE</sequence>
<evidence type="ECO:0000313" key="3">
    <source>
        <dbReference type="Proteomes" id="UP000324781"/>
    </source>
</evidence>
<dbReference type="OrthoDB" id="34589at2"/>
<dbReference type="AlphaFoldDB" id="A0A1M6JLY9"/>
<keyword evidence="2" id="KW-0547">Nucleotide-binding</keyword>
<reference evidence="2 3" key="1">
    <citation type="submission" date="2016-11" db="EMBL/GenBank/DDBJ databases">
        <authorList>
            <person name="Varghese N."/>
            <person name="Submissions S."/>
        </authorList>
    </citation>
    <scope>NUCLEOTIDE SEQUENCE [LARGE SCALE GENOMIC DNA]</scope>
    <source>
        <strain evidence="2 3">DSM 19027</strain>
    </source>
</reference>
<keyword evidence="3" id="KW-1185">Reference proteome</keyword>
<dbReference type="Gene3D" id="3.30.565.60">
    <property type="match status" value="1"/>
</dbReference>
<dbReference type="Gene3D" id="3.30.950.30">
    <property type="entry name" value="Schlafen, AAA domain"/>
    <property type="match status" value="1"/>
</dbReference>
<name>A0A1M6JLY9_9FIRM</name>
<dbReference type="RefSeq" id="WP_003514257.1">
    <property type="nucleotide sequence ID" value="NZ_FQZP01000059.1"/>
</dbReference>
<gene>
    <name evidence="2" type="ORF">SAMN05444373_10592</name>
</gene>